<dbReference type="Pfam" id="PF01435">
    <property type="entry name" value="Peptidase_M48"/>
    <property type="match status" value="1"/>
</dbReference>
<dbReference type="GO" id="GO:0046872">
    <property type="term" value="F:metal ion binding"/>
    <property type="evidence" value="ECO:0007669"/>
    <property type="project" value="UniProtKB-KW"/>
</dbReference>
<evidence type="ECO:0000259" key="12">
    <source>
        <dbReference type="Pfam" id="PF01435"/>
    </source>
</evidence>
<comment type="cofactor">
    <cofactor evidence="10">
        <name>Zn(2+)</name>
        <dbReference type="ChEBI" id="CHEBI:29105"/>
    </cofactor>
    <text evidence="10">Binds 1 zinc ion per subunit.</text>
</comment>
<organism evidence="13 14">
    <name type="scientific">Catellatospora chokoriensis</name>
    <dbReference type="NCBI Taxonomy" id="310353"/>
    <lineage>
        <taxon>Bacteria</taxon>
        <taxon>Bacillati</taxon>
        <taxon>Actinomycetota</taxon>
        <taxon>Actinomycetes</taxon>
        <taxon>Micromonosporales</taxon>
        <taxon>Micromonosporaceae</taxon>
        <taxon>Catellatospora</taxon>
    </lineage>
</organism>
<evidence type="ECO:0000256" key="11">
    <source>
        <dbReference type="SAM" id="Phobius"/>
    </source>
</evidence>
<dbReference type="Gene3D" id="3.30.2010.10">
    <property type="entry name" value="Metalloproteases ('zincins'), catalytic domain"/>
    <property type="match status" value="1"/>
</dbReference>
<dbReference type="EMBL" id="BONG01000001">
    <property type="protein sequence ID" value="GIF87029.1"/>
    <property type="molecule type" value="Genomic_DNA"/>
</dbReference>
<evidence type="ECO:0000256" key="10">
    <source>
        <dbReference type="RuleBase" id="RU003983"/>
    </source>
</evidence>
<dbReference type="CDD" id="cd07328">
    <property type="entry name" value="M48_Ste24p_like"/>
    <property type="match status" value="1"/>
</dbReference>
<evidence type="ECO:0000256" key="7">
    <source>
        <dbReference type="ARBA" id="ARBA00022989"/>
    </source>
</evidence>
<keyword evidence="9 11" id="KW-0472">Membrane</keyword>
<keyword evidence="2 10" id="KW-0645">Protease</keyword>
<keyword evidence="7 11" id="KW-1133">Transmembrane helix</keyword>
<dbReference type="GO" id="GO:0006508">
    <property type="term" value="P:proteolysis"/>
    <property type="evidence" value="ECO:0007669"/>
    <property type="project" value="UniProtKB-KW"/>
</dbReference>
<dbReference type="InterPro" id="IPR001915">
    <property type="entry name" value="Peptidase_M48"/>
</dbReference>
<gene>
    <name evidence="13" type="ORF">Cch02nite_04730</name>
</gene>
<evidence type="ECO:0000313" key="14">
    <source>
        <dbReference type="Proteomes" id="UP000619293"/>
    </source>
</evidence>
<comment type="caution">
    <text evidence="13">The sequence shown here is derived from an EMBL/GenBank/DDBJ whole genome shotgun (WGS) entry which is preliminary data.</text>
</comment>
<keyword evidence="4" id="KW-0479">Metal-binding</keyword>
<evidence type="ECO:0000313" key="13">
    <source>
        <dbReference type="EMBL" id="GIF87029.1"/>
    </source>
</evidence>
<comment type="similarity">
    <text evidence="10">Belongs to the peptidase M48 family.</text>
</comment>
<keyword evidence="6 10" id="KW-0862">Zinc</keyword>
<dbReference type="InterPro" id="IPR050083">
    <property type="entry name" value="HtpX_protease"/>
</dbReference>
<dbReference type="PANTHER" id="PTHR43221">
    <property type="entry name" value="PROTEASE HTPX"/>
    <property type="match status" value="1"/>
</dbReference>
<proteinExistence type="inferred from homology"/>
<keyword evidence="8 10" id="KW-0482">Metalloprotease</keyword>
<keyword evidence="3 11" id="KW-0812">Transmembrane</keyword>
<name>A0A8J3JR68_9ACTN</name>
<sequence>MPRRSNLTPGTACGACGQPLVSERDAMPWCESCEWNLDAFDHRRRGPGWRWIDRLTFRWALRRSTRDFALWARAGVHRPRHATWLALQVVSAALLAGWALLLFTGVRLVLTEVDGWLMIGVLCLALSYGLRPRFGHLDDELPVVTRERFPALHELVDRVAAAVGTAPPDVIALTYDMNAGTAEIGLFRRRRVMLLGLPMWAVLPAQQRVALLGHEMGHFVNGDQRRAYLVAPAMTLVARLIEVLRPSYASMALAGPGGLLVRAFTGATSWVVWLLEFAMHVAAARGGHQAEYLADRIAARVAGDAAAQDLADGMVVLNEVLEPLGRSARMGAGPAVWLSSAEHVREQVAPRRDRLRQLSVREEASLFASHPPSGLRARMLQAHRADPPRAALVELTAEQNARIDAELASRFEELRQAVSAR</sequence>
<evidence type="ECO:0000256" key="3">
    <source>
        <dbReference type="ARBA" id="ARBA00022692"/>
    </source>
</evidence>
<evidence type="ECO:0000256" key="2">
    <source>
        <dbReference type="ARBA" id="ARBA00022670"/>
    </source>
</evidence>
<evidence type="ECO:0000256" key="6">
    <source>
        <dbReference type="ARBA" id="ARBA00022833"/>
    </source>
</evidence>
<keyword evidence="1" id="KW-1003">Cell membrane</keyword>
<keyword evidence="14" id="KW-1185">Reference proteome</keyword>
<evidence type="ECO:0000256" key="9">
    <source>
        <dbReference type="ARBA" id="ARBA00023136"/>
    </source>
</evidence>
<evidence type="ECO:0000256" key="5">
    <source>
        <dbReference type="ARBA" id="ARBA00022801"/>
    </source>
</evidence>
<dbReference type="GO" id="GO:0004222">
    <property type="term" value="F:metalloendopeptidase activity"/>
    <property type="evidence" value="ECO:0007669"/>
    <property type="project" value="InterPro"/>
</dbReference>
<accession>A0A8J3JR68</accession>
<dbReference type="RefSeq" id="WP_191842313.1">
    <property type="nucleotide sequence ID" value="NZ_BAAALB010000021.1"/>
</dbReference>
<dbReference type="Proteomes" id="UP000619293">
    <property type="component" value="Unassembled WGS sequence"/>
</dbReference>
<evidence type="ECO:0000256" key="4">
    <source>
        <dbReference type="ARBA" id="ARBA00022723"/>
    </source>
</evidence>
<keyword evidence="5 10" id="KW-0378">Hydrolase</keyword>
<reference evidence="13 14" key="1">
    <citation type="submission" date="2021-01" db="EMBL/GenBank/DDBJ databases">
        <title>Whole genome shotgun sequence of Catellatospora chokoriensis NBRC 107358.</title>
        <authorList>
            <person name="Komaki H."/>
            <person name="Tamura T."/>
        </authorList>
    </citation>
    <scope>NUCLEOTIDE SEQUENCE [LARGE SCALE GENOMIC DNA]</scope>
    <source>
        <strain evidence="13 14">NBRC 107358</strain>
    </source>
</reference>
<feature type="domain" description="Peptidase M48" evidence="12">
    <location>
        <begin position="148"/>
        <end position="382"/>
    </location>
</feature>
<dbReference type="AlphaFoldDB" id="A0A8J3JR68"/>
<evidence type="ECO:0000256" key="8">
    <source>
        <dbReference type="ARBA" id="ARBA00023049"/>
    </source>
</evidence>
<evidence type="ECO:0000256" key="1">
    <source>
        <dbReference type="ARBA" id="ARBA00022475"/>
    </source>
</evidence>
<protein>
    <recommendedName>
        <fullName evidence="12">Peptidase M48 domain-containing protein</fullName>
    </recommendedName>
</protein>
<dbReference type="PANTHER" id="PTHR43221:SF2">
    <property type="entry name" value="PROTEASE HTPX HOMOLOG"/>
    <property type="match status" value="1"/>
</dbReference>
<feature type="transmembrane region" description="Helical" evidence="11">
    <location>
        <begin position="82"/>
        <end position="101"/>
    </location>
</feature>